<feature type="compositionally biased region" description="Low complexity" evidence="8">
    <location>
        <begin position="224"/>
        <end position="240"/>
    </location>
</feature>
<dbReference type="PANTHER" id="PTHR13555:SF25">
    <property type="entry name" value="ZINC FINGER C2HC DOMAIN-CONTAINING PROTEIN 1A"/>
    <property type="match status" value="1"/>
</dbReference>
<evidence type="ECO:0000256" key="3">
    <source>
        <dbReference type="ARBA" id="ARBA00022737"/>
    </source>
</evidence>
<feature type="compositionally biased region" description="Polar residues" evidence="8">
    <location>
        <begin position="285"/>
        <end position="297"/>
    </location>
</feature>
<organism evidence="10 11">
    <name type="scientific">Branchiostoma belcheri</name>
    <name type="common">Amphioxus</name>
    <dbReference type="NCBI Taxonomy" id="7741"/>
    <lineage>
        <taxon>Eukaryota</taxon>
        <taxon>Metazoa</taxon>
        <taxon>Chordata</taxon>
        <taxon>Cephalochordata</taxon>
        <taxon>Leptocardii</taxon>
        <taxon>Amphioxiformes</taxon>
        <taxon>Branchiostomatidae</taxon>
        <taxon>Branchiostoma</taxon>
    </lineage>
</organism>
<name>A0A6P4YVW0_BRABE</name>
<evidence type="ECO:0000313" key="11">
    <source>
        <dbReference type="RefSeq" id="XP_019628483.1"/>
    </source>
</evidence>
<gene>
    <name evidence="11" type="primary">LOC109473031</name>
</gene>
<evidence type="ECO:0000256" key="6">
    <source>
        <dbReference type="ARBA" id="ARBA00041098"/>
    </source>
</evidence>
<dbReference type="Proteomes" id="UP000515135">
    <property type="component" value="Unplaced"/>
</dbReference>
<protein>
    <recommendedName>
        <fullName evidence="6">Zinc finger C2HC domain-containing protein 1A</fullName>
    </recommendedName>
</protein>
<keyword evidence="3" id="KW-0677">Repeat</keyword>
<dbReference type="PROSITE" id="PS52027">
    <property type="entry name" value="ZF_C2HC_C3H"/>
    <property type="match status" value="2"/>
</dbReference>
<dbReference type="InterPro" id="IPR049899">
    <property type="entry name" value="Znf_C2HC_C3H"/>
</dbReference>
<evidence type="ECO:0000313" key="10">
    <source>
        <dbReference type="Proteomes" id="UP000515135"/>
    </source>
</evidence>
<dbReference type="AlphaFoldDB" id="A0A6P4YVW0"/>
<evidence type="ECO:0000256" key="2">
    <source>
        <dbReference type="ARBA" id="ARBA00022723"/>
    </source>
</evidence>
<proteinExistence type="inferred from homology"/>
<comment type="similarity">
    <text evidence="1">Belongs to the ZC2HC1 family.</text>
</comment>
<feature type="region of interest" description="Disordered" evidence="8">
    <location>
        <begin position="47"/>
        <end position="90"/>
    </location>
</feature>
<feature type="compositionally biased region" description="Polar residues" evidence="8">
    <location>
        <begin position="64"/>
        <end position="85"/>
    </location>
</feature>
<dbReference type="GeneID" id="109473031"/>
<dbReference type="GO" id="GO:0008270">
    <property type="term" value="F:zinc ion binding"/>
    <property type="evidence" value="ECO:0007669"/>
    <property type="project" value="UniProtKB-KW"/>
</dbReference>
<dbReference type="Pfam" id="PF13913">
    <property type="entry name" value="zf-C2HC_2"/>
    <property type="match status" value="2"/>
</dbReference>
<evidence type="ECO:0000256" key="4">
    <source>
        <dbReference type="ARBA" id="ARBA00022771"/>
    </source>
</evidence>
<keyword evidence="4 7" id="KW-0863">Zinc-finger</keyword>
<dbReference type="Gene3D" id="3.30.160.60">
    <property type="entry name" value="Classic Zinc Finger"/>
    <property type="match status" value="1"/>
</dbReference>
<evidence type="ECO:0000256" key="7">
    <source>
        <dbReference type="PROSITE-ProRule" id="PRU01371"/>
    </source>
</evidence>
<sequence length="424" mass="46595">MADQYEAFRASSMDNLQPCSTCGRTFVPEVLVKHTRICQKNAQKKRKVFDSGRMRAQGTDIPVNKTQRTQPLGTQPKTTPTNSKQSKWRQQHEDFIRSIRAAKETDVAIKTGKPLPPPPPPAINPDYVQCPHCEKRFNETAAERHIPWCAEQTKRIPNKKNQDAKSRMNARTQYRAPLPGKKKAAANSTSRMTSTANSAQSRGVSSGYGAQNGARRMPGATSLSNGSSAATARSAANRGPAAGGKGRSQYGYQNYDNDSDNDDSYDRRESSPLDHGRGVMLRTGRVNNSPPVRQANQRPANRSSPANAARRGNSGLMGGMNSRTPTPPSVNRGRPPSGPSSATRRKNPAANHMSANSRYDDYDEYDYQSTGDLPERLTQAMRLGSTENIAGKTASKFCHECGTRYPVPNAKFCCECGTRRIWLM</sequence>
<feature type="region of interest" description="Disordered" evidence="8">
    <location>
        <begin position="153"/>
        <end position="365"/>
    </location>
</feature>
<accession>A0A6P4YVW0</accession>
<dbReference type="PANTHER" id="PTHR13555">
    <property type="entry name" value="C2H2 ZINC FINGER CGI-62-RELATED"/>
    <property type="match status" value="1"/>
</dbReference>
<feature type="domain" description="C2HC/C3H-type" evidence="9">
    <location>
        <begin position="15"/>
        <end position="44"/>
    </location>
</feature>
<dbReference type="InterPro" id="IPR026319">
    <property type="entry name" value="ZC2HC1A/B-like"/>
</dbReference>
<evidence type="ECO:0000256" key="8">
    <source>
        <dbReference type="SAM" id="MobiDB-lite"/>
    </source>
</evidence>
<dbReference type="RefSeq" id="XP_019628483.1">
    <property type="nucleotide sequence ID" value="XM_019772924.1"/>
</dbReference>
<keyword evidence="10" id="KW-1185">Reference proteome</keyword>
<keyword evidence="2" id="KW-0479">Metal-binding</keyword>
<reference evidence="11" key="1">
    <citation type="submission" date="2025-08" db="UniProtKB">
        <authorList>
            <consortium name="RefSeq"/>
        </authorList>
    </citation>
    <scope>IDENTIFICATION</scope>
    <source>
        <tissue evidence="11">Gonad</tissue>
    </source>
</reference>
<keyword evidence="5" id="KW-0862">Zinc</keyword>
<evidence type="ECO:0000256" key="1">
    <source>
        <dbReference type="ARBA" id="ARBA00010843"/>
    </source>
</evidence>
<feature type="compositionally biased region" description="Basic and acidic residues" evidence="8">
    <location>
        <begin position="264"/>
        <end position="277"/>
    </location>
</feature>
<evidence type="ECO:0000259" key="9">
    <source>
        <dbReference type="PROSITE" id="PS52027"/>
    </source>
</evidence>
<feature type="domain" description="C2HC/C3H-type" evidence="9">
    <location>
        <begin position="126"/>
        <end position="155"/>
    </location>
</feature>
<feature type="compositionally biased region" description="Low complexity" evidence="8">
    <location>
        <begin position="298"/>
        <end position="311"/>
    </location>
</feature>
<dbReference type="KEGG" id="bbel:109473031"/>
<feature type="compositionally biased region" description="Polar residues" evidence="8">
    <location>
        <begin position="186"/>
        <end position="204"/>
    </location>
</feature>
<evidence type="ECO:0000256" key="5">
    <source>
        <dbReference type="ARBA" id="ARBA00022833"/>
    </source>
</evidence>
<dbReference type="OrthoDB" id="10066537at2759"/>